<organism evidence="5">
    <name type="scientific">Boseongicola sp. SB0664_bin_43</name>
    <dbReference type="NCBI Taxonomy" id="2604844"/>
    <lineage>
        <taxon>Bacteria</taxon>
        <taxon>Pseudomonadati</taxon>
        <taxon>Pseudomonadota</taxon>
        <taxon>Alphaproteobacteria</taxon>
        <taxon>Rhodobacterales</taxon>
        <taxon>Paracoccaceae</taxon>
        <taxon>Boseongicola</taxon>
    </lineage>
</organism>
<feature type="signal peptide" evidence="4">
    <location>
        <begin position="1"/>
        <end position="38"/>
    </location>
</feature>
<reference evidence="5" key="1">
    <citation type="submission" date="2019-09" db="EMBL/GenBank/DDBJ databases">
        <title>Characterisation of the sponge microbiome using genome-centric metagenomics.</title>
        <authorList>
            <person name="Engelberts J.P."/>
            <person name="Robbins S.J."/>
            <person name="De Goeij J.M."/>
            <person name="Aranda M."/>
            <person name="Bell S.C."/>
            <person name="Webster N.S."/>
        </authorList>
    </citation>
    <scope>NUCLEOTIDE SEQUENCE</scope>
    <source>
        <strain evidence="5">SB0664_bin_43</strain>
    </source>
</reference>
<feature type="compositionally biased region" description="Low complexity" evidence="3">
    <location>
        <begin position="115"/>
        <end position="146"/>
    </location>
</feature>
<dbReference type="InterPro" id="IPR038161">
    <property type="entry name" value="VirB9/CagX/TrbG_C_sf"/>
</dbReference>
<feature type="chain" id="PRO_5025338307" description="Conjugal transfer protein TrbG" evidence="4">
    <location>
        <begin position="39"/>
        <end position="472"/>
    </location>
</feature>
<gene>
    <name evidence="5" type="ORF">F4Y60_02085</name>
</gene>
<dbReference type="InterPro" id="IPR010258">
    <property type="entry name" value="Conjugal_tfr_TrbG/VirB9/CagX"/>
</dbReference>
<accession>A0A6B0XZ18</accession>
<evidence type="ECO:0000256" key="1">
    <source>
        <dbReference type="ARBA" id="ARBA00006135"/>
    </source>
</evidence>
<sequence>MALAGRHGGRHVRRTGRFLLRRAVAAAPVATFAGAVLAQDVPPADIGTDFLGIAQEALPVGAAEDATVSQVAGTPALAEVPHPLGGQEIVPLQGNVTQAQADATANIEAVQDSQPRPALAEAASAATEPGESADAVGTTAQAATDGGTSGTEVAEAESPKPIDRFKGLWREAVAAGDTAEGFEAWIAAVLDPAPDARARDESQAALTREVAVGWSRRTGPVTLGQGGRVVTTFGEAIPTALCSPLTVCYIELEPGEQLTDTPSVGDSVRWQVVPKVQGRPPAERVVIEIKPAQDAVETNLVIPTDRRLYSIALVNDPEHHTPILAFRWPDSEARAVAEGIERRQAEELAAQEARKAEAASRAAITATELARSGVPTESGPRAAELLDFRFQVSGDAPFRPVRVFSDGARTYIDLHPRYRGPLPAIVAGKAEGNAALNTRVSASGSRLVADRVVTDVWLQSGKKRIRIRRSAN</sequence>
<dbReference type="CDD" id="cd06911">
    <property type="entry name" value="VirB9_CagX_TrbG"/>
    <property type="match status" value="1"/>
</dbReference>
<dbReference type="InterPro" id="IPR033645">
    <property type="entry name" value="VirB9/CagX/TrbG_C"/>
</dbReference>
<dbReference type="EMBL" id="VXRY01000082">
    <property type="protein sequence ID" value="MXY32882.1"/>
    <property type="molecule type" value="Genomic_DNA"/>
</dbReference>
<evidence type="ECO:0000256" key="3">
    <source>
        <dbReference type="SAM" id="MobiDB-lite"/>
    </source>
</evidence>
<keyword evidence="2 4" id="KW-0732">Signal</keyword>
<dbReference type="Gene3D" id="2.60.40.2500">
    <property type="match status" value="1"/>
</dbReference>
<evidence type="ECO:0000256" key="4">
    <source>
        <dbReference type="SAM" id="SignalP"/>
    </source>
</evidence>
<dbReference type="AlphaFoldDB" id="A0A6B0XZ18"/>
<protein>
    <recommendedName>
        <fullName evidence="6">Conjugal transfer protein TrbG</fullName>
    </recommendedName>
</protein>
<evidence type="ECO:0008006" key="6">
    <source>
        <dbReference type="Google" id="ProtNLM"/>
    </source>
</evidence>
<name>A0A6B0XZ18_9RHOB</name>
<dbReference type="Pfam" id="PF03524">
    <property type="entry name" value="CagX"/>
    <property type="match status" value="1"/>
</dbReference>
<comment type="caution">
    <text evidence="5">The sequence shown here is derived from an EMBL/GenBank/DDBJ whole genome shotgun (WGS) entry which is preliminary data.</text>
</comment>
<evidence type="ECO:0000256" key="2">
    <source>
        <dbReference type="ARBA" id="ARBA00022729"/>
    </source>
</evidence>
<feature type="region of interest" description="Disordered" evidence="3">
    <location>
        <begin position="112"/>
        <end position="159"/>
    </location>
</feature>
<evidence type="ECO:0000313" key="5">
    <source>
        <dbReference type="EMBL" id="MXY32882.1"/>
    </source>
</evidence>
<comment type="similarity">
    <text evidence="1">Belongs to the TrbG/VirB9 family.</text>
</comment>
<proteinExistence type="inferred from homology"/>